<comment type="caution">
    <text evidence="10">The sequence shown here is derived from an EMBL/GenBank/DDBJ whole genome shotgun (WGS) entry which is preliminary data.</text>
</comment>
<protein>
    <recommendedName>
        <fullName evidence="2">aspartate kinase</fullName>
        <ecNumber evidence="2">2.7.2.4</ecNumber>
    </recommendedName>
</protein>
<dbReference type="CDD" id="cd04910">
    <property type="entry name" value="ACT_AK-Ectoine_1"/>
    <property type="match status" value="1"/>
</dbReference>
<evidence type="ECO:0000256" key="3">
    <source>
        <dbReference type="ARBA" id="ARBA00022679"/>
    </source>
</evidence>
<dbReference type="EMBL" id="PKLZ01000003">
    <property type="protein sequence ID" value="PLW83128.1"/>
    <property type="molecule type" value="Genomic_DNA"/>
</dbReference>
<evidence type="ECO:0000256" key="6">
    <source>
        <dbReference type="ARBA" id="ARBA00022840"/>
    </source>
</evidence>
<dbReference type="InterPro" id="IPR054352">
    <property type="entry name" value="ACT_Aspartokinase"/>
</dbReference>
<keyword evidence="11" id="KW-1185">Reference proteome</keyword>
<keyword evidence="4" id="KW-0547">Nucleotide-binding</keyword>
<name>A0A2N5Y431_9GAMM</name>
<feature type="domain" description="Aspartokinase ACT" evidence="9">
    <location>
        <begin position="407"/>
        <end position="465"/>
    </location>
</feature>
<evidence type="ECO:0000256" key="1">
    <source>
        <dbReference type="ARBA" id="ARBA00010122"/>
    </source>
</evidence>
<dbReference type="Gene3D" id="3.30.2130.10">
    <property type="entry name" value="VC0802-like"/>
    <property type="match status" value="1"/>
</dbReference>
<dbReference type="Proteomes" id="UP000234845">
    <property type="component" value="Unassembled WGS sequence"/>
</dbReference>
<comment type="similarity">
    <text evidence="1">Belongs to the aspartokinase family.</text>
</comment>
<dbReference type="Pfam" id="PF00696">
    <property type="entry name" value="AA_kinase"/>
    <property type="match status" value="1"/>
</dbReference>
<dbReference type="PANTHER" id="PTHR21499:SF3">
    <property type="entry name" value="ASPARTOKINASE"/>
    <property type="match status" value="1"/>
</dbReference>
<dbReference type="GO" id="GO:0004072">
    <property type="term" value="F:aspartate kinase activity"/>
    <property type="evidence" value="ECO:0007669"/>
    <property type="project" value="UniProtKB-EC"/>
</dbReference>
<evidence type="ECO:0000256" key="5">
    <source>
        <dbReference type="ARBA" id="ARBA00022777"/>
    </source>
</evidence>
<keyword evidence="3 10" id="KW-0808">Transferase</keyword>
<sequence length="480" mass="53028">MNEHRVEKIGGTSMSNYAAVRNSIVLGQKNGDTAYQRVFVVSAYGGITNQLLEHKKNGKPGVYGLFANSFKERGWAKALEGVRGEMYSINANLFTDKEALQEANDFIGERLDNARKCLDDLHSLCGHGHFSVEDHLETVREMLSSVGEAHSAWNMSRLLQRDGINATFVDLTGWQAFTQVTLDECIKQAFADVDLATELPIVTGYAHCTEGLINNFDRGYSEMTFSRIAVLTGAREAVIHKEFHLSSADPRLVGEANAVPIGRTNYDVADQLANLGMEAIHPKAAKGLRQNGIPLRVRNTFEPEHTGTLITGDYVSDTACVEIIAGCRGVYALEVFDQDMAGSVGRYDTEILRNIARFKAHVVAKDINANTVTHYLDTNLKTVKRIREALHELFPEAEIRNRKVAIVSAIGSDMHVPGILARTVGALSKHDISVLAIHQSMRQVDMQFIVNDDDYELAIRSLHESLVEPHDHGRAICLAS</sequence>
<dbReference type="Gene3D" id="3.40.1160.10">
    <property type="entry name" value="Acetylglutamate kinase-like"/>
    <property type="match status" value="1"/>
</dbReference>
<keyword evidence="5 10" id="KW-0418">Kinase</keyword>
<evidence type="ECO:0000256" key="4">
    <source>
        <dbReference type="ARBA" id="ARBA00022741"/>
    </source>
</evidence>
<keyword evidence="6" id="KW-0067">ATP-binding</keyword>
<dbReference type="InterPro" id="IPR001048">
    <property type="entry name" value="Asp/Glu/Uridylate_kinase"/>
</dbReference>
<dbReference type="CDD" id="cd04915">
    <property type="entry name" value="ACT_AK-Ectoine_2"/>
    <property type="match status" value="1"/>
</dbReference>
<dbReference type="Pfam" id="PF22468">
    <property type="entry name" value="ACT_9"/>
    <property type="match status" value="1"/>
</dbReference>
<gene>
    <name evidence="10" type="ORF">CWI75_06840</name>
</gene>
<dbReference type="GO" id="GO:0005524">
    <property type="term" value="F:ATP binding"/>
    <property type="evidence" value="ECO:0007669"/>
    <property type="project" value="UniProtKB-KW"/>
</dbReference>
<dbReference type="InterPro" id="IPR036393">
    <property type="entry name" value="AceGlu_kinase-like_sf"/>
</dbReference>
<dbReference type="OrthoDB" id="9799110at2"/>
<dbReference type="GO" id="GO:0009089">
    <property type="term" value="P:lysine biosynthetic process via diaminopimelate"/>
    <property type="evidence" value="ECO:0007669"/>
    <property type="project" value="TreeGrafter"/>
</dbReference>
<dbReference type="PANTHER" id="PTHR21499">
    <property type="entry name" value="ASPARTATE KINASE"/>
    <property type="match status" value="1"/>
</dbReference>
<organism evidence="10 11">
    <name type="scientific">Kineobactrum sediminis</name>
    <dbReference type="NCBI Taxonomy" id="1905677"/>
    <lineage>
        <taxon>Bacteria</taxon>
        <taxon>Pseudomonadati</taxon>
        <taxon>Pseudomonadota</taxon>
        <taxon>Gammaproteobacteria</taxon>
        <taxon>Cellvibrionales</taxon>
        <taxon>Halieaceae</taxon>
        <taxon>Kineobactrum</taxon>
    </lineage>
</organism>
<comment type="catalytic activity">
    <reaction evidence="7">
        <text>L-aspartate + ATP = 4-phospho-L-aspartate + ADP</text>
        <dbReference type="Rhea" id="RHEA:23776"/>
        <dbReference type="ChEBI" id="CHEBI:29991"/>
        <dbReference type="ChEBI" id="CHEBI:30616"/>
        <dbReference type="ChEBI" id="CHEBI:57535"/>
        <dbReference type="ChEBI" id="CHEBI:456216"/>
        <dbReference type="EC" id="2.7.2.4"/>
    </reaction>
</comment>
<proteinExistence type="inferred from homology"/>
<accession>A0A2N5Y431</accession>
<feature type="domain" description="Aspartate/glutamate/uridylate kinase" evidence="8">
    <location>
        <begin position="6"/>
        <end position="299"/>
    </location>
</feature>
<dbReference type="RefSeq" id="WP_101520729.1">
    <property type="nucleotide sequence ID" value="NZ_PKLZ01000003.1"/>
</dbReference>
<evidence type="ECO:0000259" key="9">
    <source>
        <dbReference type="Pfam" id="PF22468"/>
    </source>
</evidence>
<dbReference type="AlphaFoldDB" id="A0A2N5Y431"/>
<evidence type="ECO:0000256" key="7">
    <source>
        <dbReference type="ARBA" id="ARBA00047872"/>
    </source>
</evidence>
<evidence type="ECO:0000256" key="2">
    <source>
        <dbReference type="ARBA" id="ARBA00013059"/>
    </source>
</evidence>
<evidence type="ECO:0000313" key="10">
    <source>
        <dbReference type="EMBL" id="PLW83128.1"/>
    </source>
</evidence>
<dbReference type="InterPro" id="IPR045865">
    <property type="entry name" value="ACT-like_dom_sf"/>
</dbReference>
<dbReference type="NCBIfam" id="NF006614">
    <property type="entry name" value="PRK09181.1"/>
    <property type="match status" value="1"/>
</dbReference>
<dbReference type="SUPFAM" id="SSF55021">
    <property type="entry name" value="ACT-like"/>
    <property type="match status" value="1"/>
</dbReference>
<dbReference type="SUPFAM" id="SSF53633">
    <property type="entry name" value="Carbamate kinase-like"/>
    <property type="match status" value="1"/>
</dbReference>
<evidence type="ECO:0000259" key="8">
    <source>
        <dbReference type="Pfam" id="PF00696"/>
    </source>
</evidence>
<dbReference type="GO" id="GO:0005829">
    <property type="term" value="C:cytosol"/>
    <property type="evidence" value="ECO:0007669"/>
    <property type="project" value="TreeGrafter"/>
</dbReference>
<evidence type="ECO:0000313" key="11">
    <source>
        <dbReference type="Proteomes" id="UP000234845"/>
    </source>
</evidence>
<dbReference type="EC" id="2.7.2.4" evidence="2"/>
<reference evidence="11" key="1">
    <citation type="submission" date="2017-11" db="EMBL/GenBank/DDBJ databases">
        <title>The draft genome sequence of Chromatocurvus sp. F02.</title>
        <authorList>
            <person name="Du Z.-J."/>
            <person name="Chang Y.-Q."/>
        </authorList>
    </citation>
    <scope>NUCLEOTIDE SEQUENCE [LARGE SCALE GENOMIC DNA]</scope>
    <source>
        <strain evidence="11">F02</strain>
    </source>
</reference>
<dbReference type="GO" id="GO:0009090">
    <property type="term" value="P:homoserine biosynthetic process"/>
    <property type="evidence" value="ECO:0007669"/>
    <property type="project" value="TreeGrafter"/>
</dbReference>